<dbReference type="Proteomes" id="UP000249130">
    <property type="component" value="Unassembled WGS sequence"/>
</dbReference>
<evidence type="ECO:0008006" key="3">
    <source>
        <dbReference type="Google" id="ProtNLM"/>
    </source>
</evidence>
<dbReference type="OrthoDB" id="284135at2"/>
<sequence>MTDTVLARLAALKTQPIASLKQQWRDLFETEPPPYNRRFLEHRLAYRIQELAYGGLKPETIKKLKAIAQDVDGGNPARRQSAKDRPIAGTRLIREYQGIEHCVTVRDEDFEYQGRPYQSLSAVARAITGTRWNGLLFFGLKNRQAAS</sequence>
<evidence type="ECO:0000313" key="2">
    <source>
        <dbReference type="Proteomes" id="UP000249130"/>
    </source>
</evidence>
<dbReference type="RefSeq" id="WP_111417040.1">
    <property type="nucleotide sequence ID" value="NZ_NPEX01000001.1"/>
</dbReference>
<name>A0A327L539_9BRAD</name>
<gene>
    <name evidence="1" type="ORF">CH341_00315</name>
</gene>
<reference evidence="1 2" key="1">
    <citation type="submission" date="2017-07" db="EMBL/GenBank/DDBJ databases">
        <title>Draft Genome Sequences of Select Purple Nonsulfur Bacteria.</title>
        <authorList>
            <person name="Lasarre B."/>
            <person name="Mckinlay J.B."/>
        </authorList>
    </citation>
    <scope>NUCLEOTIDE SEQUENCE [LARGE SCALE GENOMIC DNA]</scope>
    <source>
        <strain evidence="1 2">DSM 5909</strain>
    </source>
</reference>
<protein>
    <recommendedName>
        <fullName evidence="3">DUF2924 domain-containing protein</fullName>
    </recommendedName>
</protein>
<dbReference type="EMBL" id="NPEX01000001">
    <property type="protein sequence ID" value="RAI46180.1"/>
    <property type="molecule type" value="Genomic_DNA"/>
</dbReference>
<keyword evidence="2" id="KW-1185">Reference proteome</keyword>
<accession>A0A327L539</accession>
<dbReference type="Pfam" id="PF11149">
    <property type="entry name" value="DUF2924"/>
    <property type="match status" value="1"/>
</dbReference>
<evidence type="ECO:0000313" key="1">
    <source>
        <dbReference type="EMBL" id="RAI46180.1"/>
    </source>
</evidence>
<dbReference type="AlphaFoldDB" id="A0A327L539"/>
<dbReference type="InterPro" id="IPR021322">
    <property type="entry name" value="DUF2924"/>
</dbReference>
<comment type="caution">
    <text evidence="1">The sequence shown here is derived from an EMBL/GenBank/DDBJ whole genome shotgun (WGS) entry which is preliminary data.</text>
</comment>
<proteinExistence type="predicted"/>
<organism evidence="1 2">
    <name type="scientific">Rhodoplanes roseus</name>
    <dbReference type="NCBI Taxonomy" id="29409"/>
    <lineage>
        <taxon>Bacteria</taxon>
        <taxon>Pseudomonadati</taxon>
        <taxon>Pseudomonadota</taxon>
        <taxon>Alphaproteobacteria</taxon>
        <taxon>Hyphomicrobiales</taxon>
        <taxon>Nitrobacteraceae</taxon>
        <taxon>Rhodoplanes</taxon>
    </lineage>
</organism>